<dbReference type="OrthoDB" id="5513927at2"/>
<evidence type="ECO:0000313" key="1">
    <source>
        <dbReference type="EMBL" id="ATB29680.1"/>
    </source>
</evidence>
<dbReference type="AlphaFoldDB" id="A0A250IEN0"/>
<dbReference type="KEGG" id="mbd:MEBOL_003135"/>
<sequence>MGKGKRHDTLAGEAFLRQDGAVEEAPRLGLVTCGEDLARLLDGAMACNFSHEAPQRDEADSEEDALVARFLRDCVEFCDVPGLPEPLREEMEEYFGHELDALWRRDWLVFGAAEETVLEPGDEPLTGRAVTLCLARADSPSVEMDARLRRSLEYFKEAMARVTRPPPDDEDGPGGLIH</sequence>
<evidence type="ECO:0000313" key="2">
    <source>
        <dbReference type="Proteomes" id="UP000217289"/>
    </source>
</evidence>
<proteinExistence type="predicted"/>
<organism evidence="1 2">
    <name type="scientific">Melittangium boletus DSM 14713</name>
    <dbReference type="NCBI Taxonomy" id="1294270"/>
    <lineage>
        <taxon>Bacteria</taxon>
        <taxon>Pseudomonadati</taxon>
        <taxon>Myxococcota</taxon>
        <taxon>Myxococcia</taxon>
        <taxon>Myxococcales</taxon>
        <taxon>Cystobacterineae</taxon>
        <taxon>Archangiaceae</taxon>
        <taxon>Melittangium</taxon>
    </lineage>
</organism>
<accession>A0A250IEN0</accession>
<dbReference type="Proteomes" id="UP000217289">
    <property type="component" value="Chromosome"/>
</dbReference>
<dbReference type="EMBL" id="CP022163">
    <property type="protein sequence ID" value="ATB29680.1"/>
    <property type="molecule type" value="Genomic_DNA"/>
</dbReference>
<reference evidence="1 2" key="1">
    <citation type="submission" date="2017-06" db="EMBL/GenBank/DDBJ databases">
        <authorList>
            <person name="Kim H.J."/>
            <person name="Triplett B.A."/>
        </authorList>
    </citation>
    <scope>NUCLEOTIDE SEQUENCE [LARGE SCALE GENOMIC DNA]</scope>
    <source>
        <strain evidence="1 2">DSM 14713</strain>
    </source>
</reference>
<keyword evidence="2" id="KW-1185">Reference proteome</keyword>
<gene>
    <name evidence="1" type="ORF">MEBOL_003135</name>
</gene>
<name>A0A250IEN0_9BACT</name>
<dbReference type="RefSeq" id="WP_095978220.1">
    <property type="nucleotide sequence ID" value="NZ_CP022163.1"/>
</dbReference>
<protein>
    <submittedName>
        <fullName evidence="1">Uncharacterized protein</fullName>
    </submittedName>
</protein>